<feature type="domain" description="DUF4179" evidence="2">
    <location>
        <begin position="38"/>
        <end position="126"/>
    </location>
</feature>
<keyword evidence="1" id="KW-0472">Membrane</keyword>
<dbReference type="EMBL" id="DXCD01000074">
    <property type="protein sequence ID" value="HIZ12840.1"/>
    <property type="molecule type" value="Genomic_DNA"/>
</dbReference>
<evidence type="ECO:0000259" key="2">
    <source>
        <dbReference type="Pfam" id="PF13786"/>
    </source>
</evidence>
<protein>
    <submittedName>
        <fullName evidence="3">DUF4179 domain-containing protein</fullName>
    </submittedName>
</protein>
<dbReference type="Proteomes" id="UP000824017">
    <property type="component" value="Unassembled WGS sequence"/>
</dbReference>
<proteinExistence type="predicted"/>
<name>A0A9D2IJM6_9FIRM</name>
<dbReference type="AlphaFoldDB" id="A0A9D2IJM6"/>
<dbReference type="InterPro" id="IPR025436">
    <property type="entry name" value="DUF4179"/>
</dbReference>
<evidence type="ECO:0000313" key="3">
    <source>
        <dbReference type="EMBL" id="HIZ12840.1"/>
    </source>
</evidence>
<keyword evidence="1" id="KW-1133">Transmembrane helix</keyword>
<dbReference type="Gene3D" id="2.60.40.1630">
    <property type="entry name" value="bacillus anthracis domain"/>
    <property type="match status" value="1"/>
</dbReference>
<evidence type="ECO:0000256" key="1">
    <source>
        <dbReference type="SAM" id="Phobius"/>
    </source>
</evidence>
<keyword evidence="1" id="KW-0812">Transmembrane</keyword>
<reference evidence="3" key="1">
    <citation type="journal article" date="2021" name="PeerJ">
        <title>Extensive microbial diversity within the chicken gut microbiome revealed by metagenomics and culture.</title>
        <authorList>
            <person name="Gilroy R."/>
            <person name="Ravi A."/>
            <person name="Getino M."/>
            <person name="Pursley I."/>
            <person name="Horton D.L."/>
            <person name="Alikhan N.F."/>
            <person name="Baker D."/>
            <person name="Gharbi K."/>
            <person name="Hall N."/>
            <person name="Watson M."/>
            <person name="Adriaenssens E.M."/>
            <person name="Foster-Nyarko E."/>
            <person name="Jarju S."/>
            <person name="Secka A."/>
            <person name="Antonio M."/>
            <person name="Oren A."/>
            <person name="Chaudhuri R.R."/>
            <person name="La Ragione R."/>
            <person name="Hildebrand F."/>
            <person name="Pallen M.J."/>
        </authorList>
    </citation>
    <scope>NUCLEOTIDE SEQUENCE</scope>
    <source>
        <strain evidence="3">ChiGjej1B1-13045</strain>
    </source>
</reference>
<comment type="caution">
    <text evidence="3">The sequence shown here is derived from an EMBL/GenBank/DDBJ whole genome shotgun (WGS) entry which is preliminary data.</text>
</comment>
<evidence type="ECO:0000313" key="4">
    <source>
        <dbReference type="Proteomes" id="UP000824017"/>
    </source>
</evidence>
<accession>A0A9D2IJM6</accession>
<feature type="transmembrane region" description="Helical" evidence="1">
    <location>
        <begin position="35"/>
        <end position="55"/>
    </location>
</feature>
<organism evidence="3 4">
    <name type="scientific">Candidatus Mediterraneibacter stercorigallinarum</name>
    <dbReference type="NCBI Taxonomy" id="2838686"/>
    <lineage>
        <taxon>Bacteria</taxon>
        <taxon>Bacillati</taxon>
        <taxon>Bacillota</taxon>
        <taxon>Clostridia</taxon>
        <taxon>Lachnospirales</taxon>
        <taxon>Lachnospiraceae</taxon>
        <taxon>Mediterraneibacter</taxon>
    </lineage>
</organism>
<dbReference type="Pfam" id="PF13786">
    <property type="entry name" value="DUF4179"/>
    <property type="match status" value="1"/>
</dbReference>
<sequence length="368" mass="40542">MQVDLNDIKIPTEKLNIVVSENLEKVKEIHKKNRLRHIVGGCAAAAAGIAVLSGICLSNPVIAEKFTKLGEIFGLVQDQQHYPGNYSETSVPVPGTNVSQSEGITVTLSEFVCSSEALNVSVLIESEEPFPEPFIESVASADEMGNSFLILTTEQSTDFADGPLDLASYPYVEVQGSFQDEYTFAGAFRIDFNIYPYAQYEIPDSFTWDLKITKIFCPGGGGKVDRSLAIPGEWNFSSQITQQDIETKTVEVNQYAPNGSGITTVTVTPYELVVNSDYKEDKVQPGYERYDSMQSVILDGSGKLLMGGSGNVFPAAGYDLSKITVYCMDTPDEETWMTIQEKLYDETFAPQLQEYLESIAIQKIEIPL</sequence>
<reference evidence="3" key="2">
    <citation type="submission" date="2021-04" db="EMBL/GenBank/DDBJ databases">
        <authorList>
            <person name="Gilroy R."/>
        </authorList>
    </citation>
    <scope>NUCLEOTIDE SEQUENCE</scope>
    <source>
        <strain evidence="3">ChiGjej1B1-13045</strain>
    </source>
</reference>
<gene>
    <name evidence="3" type="ORF">H9817_02780</name>
</gene>